<evidence type="ECO:0000313" key="13">
    <source>
        <dbReference type="Proteomes" id="UP001479290"/>
    </source>
</evidence>
<dbReference type="PANTHER" id="PTHR11309:SF11">
    <property type="entry name" value="SECRETED FRIZZLED-RELATED PROTEIN 2"/>
    <property type="match status" value="1"/>
</dbReference>
<comment type="subcellular location">
    <subcellularLocation>
        <location evidence="1">Secreted</location>
    </subcellularLocation>
</comment>
<dbReference type="PANTHER" id="PTHR11309">
    <property type="entry name" value="FRIZZLED"/>
    <property type="match status" value="1"/>
</dbReference>
<organism evidence="12 13">
    <name type="scientific">Culter alburnus</name>
    <name type="common">Topmouth culter</name>
    <dbReference type="NCBI Taxonomy" id="194366"/>
    <lineage>
        <taxon>Eukaryota</taxon>
        <taxon>Metazoa</taxon>
        <taxon>Chordata</taxon>
        <taxon>Craniata</taxon>
        <taxon>Vertebrata</taxon>
        <taxon>Euteleostomi</taxon>
        <taxon>Actinopterygii</taxon>
        <taxon>Neopterygii</taxon>
        <taxon>Teleostei</taxon>
        <taxon>Ostariophysi</taxon>
        <taxon>Cypriniformes</taxon>
        <taxon>Xenocyprididae</taxon>
        <taxon>Xenocypridinae</taxon>
        <taxon>Culter</taxon>
    </lineage>
</organism>
<dbReference type="InterPro" id="IPR036790">
    <property type="entry name" value="Frizzled_dom_sf"/>
</dbReference>
<feature type="disulfide bond" evidence="9">
    <location>
        <begin position="85"/>
        <end position="131"/>
    </location>
</feature>
<dbReference type="AlphaFoldDB" id="A0AAW1YSU4"/>
<dbReference type="GO" id="GO:0030154">
    <property type="term" value="P:cell differentiation"/>
    <property type="evidence" value="ECO:0007669"/>
    <property type="project" value="UniProtKB-KW"/>
</dbReference>
<evidence type="ECO:0000259" key="11">
    <source>
        <dbReference type="PROSITE" id="PS50189"/>
    </source>
</evidence>
<evidence type="ECO:0000256" key="3">
    <source>
        <dbReference type="ARBA" id="ARBA00022473"/>
    </source>
</evidence>
<evidence type="ECO:0000256" key="9">
    <source>
        <dbReference type="PROSITE-ProRule" id="PRU00090"/>
    </source>
</evidence>
<evidence type="ECO:0000313" key="12">
    <source>
        <dbReference type="EMBL" id="KAK9951860.1"/>
    </source>
</evidence>
<evidence type="ECO:0000259" key="10">
    <source>
        <dbReference type="PROSITE" id="PS50038"/>
    </source>
</evidence>
<keyword evidence="4" id="KW-0964">Secreted</keyword>
<dbReference type="InterPro" id="IPR015526">
    <property type="entry name" value="Frizzled/SFRP"/>
</dbReference>
<feature type="domain" description="NTR" evidence="11">
    <location>
        <begin position="204"/>
        <end position="331"/>
    </location>
</feature>
<dbReference type="Pfam" id="PF01392">
    <property type="entry name" value="Fz"/>
    <property type="match status" value="1"/>
</dbReference>
<dbReference type="SMART" id="SM00063">
    <property type="entry name" value="FRI"/>
    <property type="match status" value="1"/>
</dbReference>
<evidence type="ECO:0000256" key="4">
    <source>
        <dbReference type="ARBA" id="ARBA00022525"/>
    </source>
</evidence>
<dbReference type="GO" id="GO:0060070">
    <property type="term" value="P:canonical Wnt signaling pathway"/>
    <property type="evidence" value="ECO:0007669"/>
    <property type="project" value="TreeGrafter"/>
</dbReference>
<evidence type="ECO:0000256" key="8">
    <source>
        <dbReference type="ARBA" id="ARBA00023157"/>
    </source>
</evidence>
<evidence type="ECO:0000256" key="6">
    <source>
        <dbReference type="ARBA" id="ARBA00022729"/>
    </source>
</evidence>
<dbReference type="Gene3D" id="1.10.2000.10">
    <property type="entry name" value="Frizzled cysteine-rich domain"/>
    <property type="match status" value="1"/>
</dbReference>
<proteinExistence type="inferred from homology"/>
<dbReference type="InterPro" id="IPR001134">
    <property type="entry name" value="Netrin_domain"/>
</dbReference>
<dbReference type="SUPFAM" id="SSF63501">
    <property type="entry name" value="Frizzled cysteine-rich domain"/>
    <property type="match status" value="1"/>
</dbReference>
<comment type="caution">
    <text evidence="12">The sequence shown here is derived from an EMBL/GenBank/DDBJ whole genome shotgun (WGS) entry which is preliminary data.</text>
</comment>
<sequence>MSPLTPPRLGPVISCSSPCLRPSDVSLITSARLYIKTDPAQLRHHSPIMDLSCLLLLFSLFSHAGAFDLGQTTRCVPVPHQMSVCQDVPYSEMRLPNLLGHSSLEEAVPRSDDWRTLLHTGCHPQARAFVCSLVAPVCLDRFIQPCRSVCVAVKESCAPVLACHGHSWPEALNCDRFPAQDDTCLTPLPKHISAFSKEFPQPVCQSCPSVEEAPSLKTVLDALCLNDFTVKAKISRRRVPSSEPELTVEGPVELIQRGPLLPYDTSSLLQRWLLINLRCAHTLVRPGRAQLYLITGTMRASGSIELSNLFPWLKKDLHITSATRKWKHHKC</sequence>
<keyword evidence="5" id="KW-0879">Wnt signaling pathway</keyword>
<dbReference type="InterPro" id="IPR020067">
    <property type="entry name" value="Frizzled_dom"/>
</dbReference>
<evidence type="ECO:0000256" key="7">
    <source>
        <dbReference type="ARBA" id="ARBA00022782"/>
    </source>
</evidence>
<comment type="caution">
    <text evidence="9">Lacks conserved residue(s) required for the propagation of feature annotation.</text>
</comment>
<dbReference type="FunFam" id="1.10.2000.10:FF:000001">
    <property type="entry name" value="secreted frizzled-related protein 2"/>
    <property type="match status" value="1"/>
</dbReference>
<keyword evidence="3" id="KW-0217">Developmental protein</keyword>
<dbReference type="Proteomes" id="UP001479290">
    <property type="component" value="Unassembled WGS sequence"/>
</dbReference>
<dbReference type="EMBL" id="JAWDJR010000024">
    <property type="protein sequence ID" value="KAK9951860.1"/>
    <property type="molecule type" value="Genomic_DNA"/>
</dbReference>
<gene>
    <name evidence="12" type="ORF">ABG768_017735</name>
</gene>
<keyword evidence="6" id="KW-0732">Signal</keyword>
<reference evidence="12 13" key="1">
    <citation type="submission" date="2024-05" db="EMBL/GenBank/DDBJ databases">
        <title>A high-quality chromosomal-level genome assembly of Topmouth culter (Culter alburnus).</title>
        <authorList>
            <person name="Zhao H."/>
        </authorList>
    </citation>
    <scope>NUCLEOTIDE SEQUENCE [LARGE SCALE GENOMIC DNA]</scope>
    <source>
        <strain evidence="12">CATC2023</strain>
        <tissue evidence="12">Muscle</tissue>
    </source>
</reference>
<keyword evidence="7" id="KW-0221">Differentiation</keyword>
<evidence type="ECO:0000256" key="1">
    <source>
        <dbReference type="ARBA" id="ARBA00004613"/>
    </source>
</evidence>
<dbReference type="GO" id="GO:0035567">
    <property type="term" value="P:non-canonical Wnt signaling pathway"/>
    <property type="evidence" value="ECO:0007669"/>
    <property type="project" value="TreeGrafter"/>
</dbReference>
<keyword evidence="13" id="KW-1185">Reference proteome</keyword>
<protein>
    <recommendedName>
        <fullName evidence="14">Secreted frizzled-related protein 2</fullName>
    </recommendedName>
</protein>
<dbReference type="CDD" id="cd03580">
    <property type="entry name" value="NTR_Sfrp1_like"/>
    <property type="match status" value="1"/>
</dbReference>
<evidence type="ECO:0000256" key="2">
    <source>
        <dbReference type="ARBA" id="ARBA00010054"/>
    </source>
</evidence>
<dbReference type="GO" id="GO:0005615">
    <property type="term" value="C:extracellular space"/>
    <property type="evidence" value="ECO:0007669"/>
    <property type="project" value="TreeGrafter"/>
</dbReference>
<accession>A0AAW1YSU4</accession>
<feature type="disulfide bond" evidence="9">
    <location>
        <begin position="150"/>
        <end position="174"/>
    </location>
</feature>
<dbReference type="GO" id="GO:0017147">
    <property type="term" value="F:Wnt-protein binding"/>
    <property type="evidence" value="ECO:0007669"/>
    <property type="project" value="TreeGrafter"/>
</dbReference>
<feature type="domain" description="FZ" evidence="10">
    <location>
        <begin position="70"/>
        <end position="187"/>
    </location>
</feature>
<name>A0AAW1YSU4_CULAL</name>
<evidence type="ECO:0008006" key="14">
    <source>
        <dbReference type="Google" id="ProtNLM"/>
    </source>
</evidence>
<comment type="similarity">
    <text evidence="2">Belongs to the secreted frizzled-related protein (sFRP) family.</text>
</comment>
<dbReference type="PROSITE" id="PS50189">
    <property type="entry name" value="NTR"/>
    <property type="match status" value="1"/>
</dbReference>
<keyword evidence="8 9" id="KW-1015">Disulfide bond</keyword>
<evidence type="ECO:0000256" key="5">
    <source>
        <dbReference type="ARBA" id="ARBA00022687"/>
    </source>
</evidence>
<dbReference type="PROSITE" id="PS50038">
    <property type="entry name" value="FZ"/>
    <property type="match status" value="1"/>
</dbReference>